<name>A0A6P6C6Q8_PTEVA</name>
<dbReference type="PANTHER" id="PTHR23120">
    <property type="entry name" value="MAESTRO-RELATED HEAT DOMAIN-CONTAINING"/>
    <property type="match status" value="1"/>
</dbReference>
<proteinExistence type="predicted"/>
<evidence type="ECO:0000259" key="1">
    <source>
        <dbReference type="Pfam" id="PF23210"/>
    </source>
</evidence>
<evidence type="ECO:0000313" key="3">
    <source>
        <dbReference type="RefSeq" id="XP_023382840.1"/>
    </source>
</evidence>
<dbReference type="InterPro" id="IPR045206">
    <property type="entry name" value="Maestro_heat-like_prot"/>
</dbReference>
<dbReference type="Pfam" id="PF23210">
    <property type="entry name" value="HEAT_Maestro_2"/>
    <property type="match status" value="1"/>
</dbReference>
<dbReference type="GeneID" id="111735577"/>
<dbReference type="Proteomes" id="UP000515202">
    <property type="component" value="Unplaced"/>
</dbReference>
<dbReference type="OrthoDB" id="1884734at2759"/>
<sequence length="187" mass="21321">METFCQTVQLYLKHLEDSVYPMMTEDQFALKLFPMYRYFVSVKLGVIKSLKPMLSLLLPNDDLREQVYDYIPLLLAEYQGSLEALFITQVLRQILEVSVTTSTPVPQMELHTIFTELHVQVCTKAPAWQQYSGQNLTEVVHCFIALARSCPKELMKFFLSQMSMSKEAVRVGTLTLIRAVVSADAGT</sequence>
<evidence type="ECO:0000313" key="2">
    <source>
        <dbReference type="Proteomes" id="UP000515202"/>
    </source>
</evidence>
<dbReference type="RefSeq" id="XP_023382840.1">
    <property type="nucleotide sequence ID" value="XM_023527072.1"/>
</dbReference>
<accession>A0A6P6C6Q8</accession>
<dbReference type="GO" id="GO:0005737">
    <property type="term" value="C:cytoplasm"/>
    <property type="evidence" value="ECO:0007669"/>
    <property type="project" value="TreeGrafter"/>
</dbReference>
<keyword evidence="2" id="KW-1185">Reference proteome</keyword>
<reference evidence="3" key="1">
    <citation type="submission" date="2025-08" db="UniProtKB">
        <authorList>
            <consortium name="RefSeq"/>
        </authorList>
    </citation>
    <scope>IDENTIFICATION</scope>
    <source>
        <tissue evidence="3">Kidney</tissue>
    </source>
</reference>
<dbReference type="PANTHER" id="PTHR23120:SF14">
    <property type="entry name" value="MAESTRO HEAT-LIKE REPEAT-CONTAINING PROTEIN FAMILY MEMBER 2A"/>
    <property type="match status" value="1"/>
</dbReference>
<organism evidence="2 3">
    <name type="scientific">Pteropus vampyrus</name>
    <name type="common">Large flying fox</name>
    <dbReference type="NCBI Taxonomy" id="132908"/>
    <lineage>
        <taxon>Eukaryota</taxon>
        <taxon>Metazoa</taxon>
        <taxon>Chordata</taxon>
        <taxon>Craniata</taxon>
        <taxon>Vertebrata</taxon>
        <taxon>Euteleostomi</taxon>
        <taxon>Mammalia</taxon>
        <taxon>Eutheria</taxon>
        <taxon>Laurasiatheria</taxon>
        <taxon>Chiroptera</taxon>
        <taxon>Yinpterochiroptera</taxon>
        <taxon>Pteropodoidea</taxon>
        <taxon>Pteropodidae</taxon>
        <taxon>Pteropodinae</taxon>
        <taxon>Pteropus</taxon>
    </lineage>
</organism>
<dbReference type="AlphaFoldDB" id="A0A6P6C6Q8"/>
<gene>
    <name evidence="3" type="primary">LOC111735577</name>
</gene>
<dbReference type="InterPro" id="IPR055408">
    <property type="entry name" value="HEAT_MROH2B-like"/>
</dbReference>
<protein>
    <submittedName>
        <fullName evidence="3">Maestro heat-like repeat-containing protein family member 2A</fullName>
    </submittedName>
</protein>
<feature type="domain" description="MROH2B-like HEAT-repeats" evidence="1">
    <location>
        <begin position="58"/>
        <end position="185"/>
    </location>
</feature>
<dbReference type="KEGG" id="pvp:111735577"/>